<dbReference type="Proteomes" id="UP001652625">
    <property type="component" value="Chromosome 02"/>
</dbReference>
<dbReference type="Gene3D" id="3.40.50.720">
    <property type="entry name" value="NAD(P)-binding Rossmann-like Domain"/>
    <property type="match status" value="1"/>
</dbReference>
<evidence type="ECO:0000256" key="2">
    <source>
        <dbReference type="ARBA" id="ARBA00012883"/>
    </source>
</evidence>
<dbReference type="InterPro" id="IPR003462">
    <property type="entry name" value="ODC_Mu_crystall"/>
</dbReference>
<evidence type="ECO:0000256" key="11">
    <source>
        <dbReference type="ARBA" id="ARBA00093250"/>
    </source>
</evidence>
<keyword evidence="18" id="KW-1185">Reference proteome</keyword>
<evidence type="ECO:0000256" key="14">
    <source>
        <dbReference type="ARBA" id="ARBA00093273"/>
    </source>
</evidence>
<comment type="catalytic activity">
    <reaction evidence="9">
        <text>(S)-cystathionine ketimine + NADPH + 2 H(+) = (3R,5S)-2,3,5,6,7-pentahydro-1,4-thiazepine-3,5-dicarboxylate + NADP(+)</text>
        <dbReference type="Rhea" id="RHEA:68036"/>
        <dbReference type="ChEBI" id="CHEBI:15378"/>
        <dbReference type="ChEBI" id="CHEBI:57783"/>
        <dbReference type="ChEBI" id="CHEBI:58349"/>
        <dbReference type="ChEBI" id="CHEBI:176808"/>
        <dbReference type="ChEBI" id="CHEBI:176810"/>
    </reaction>
    <physiologicalReaction direction="left-to-right" evidence="9">
        <dbReference type="Rhea" id="RHEA:68037"/>
    </physiologicalReaction>
</comment>
<protein>
    <recommendedName>
        <fullName evidence="3">Ketimine reductase mu-crystallin</fullName>
        <ecNumber evidence="16">1.5.1.1</ecNumber>
        <ecNumber evidence="2">1.5.1.25</ecNumber>
    </recommendedName>
    <alternativeName>
        <fullName evidence="17">1-piperideine-2-carboxylate/1-pyrroline-2-carboxylate reductase</fullName>
    </alternativeName>
    <alternativeName>
        <fullName evidence="4">NADP-regulated thyroid-hormone-binding protein</fullName>
    </alternativeName>
</protein>
<dbReference type="PANTHER" id="PTHR13812">
    <property type="entry name" value="KETIMINE REDUCTASE MU-CRYSTALLIN"/>
    <property type="match status" value="1"/>
</dbReference>
<evidence type="ECO:0000313" key="18">
    <source>
        <dbReference type="Proteomes" id="UP001652625"/>
    </source>
</evidence>
<name>A0ABM4BDH6_HYDVU</name>
<dbReference type="PIRSF" id="PIRSF001439">
    <property type="entry name" value="CryM"/>
    <property type="match status" value="1"/>
</dbReference>
<evidence type="ECO:0000256" key="17">
    <source>
        <dbReference type="ARBA" id="ARBA00093650"/>
    </source>
</evidence>
<comment type="subunit">
    <text evidence="15">Homodimer. Binds the thyroid hormone triiodothyronine (T3); T3 binding inhibits enzymatic activity.</text>
</comment>
<comment type="catalytic activity">
    <reaction evidence="12">
        <text>(3R)-1,4-thiomorpholine-3-carboxylate + NADP(+) = 3,4-dehydrothiomorpholine-3-carboxylate + NADPH + 2 H(+)</text>
        <dbReference type="Rhea" id="RHEA:12500"/>
        <dbReference type="ChEBI" id="CHEBI:15378"/>
        <dbReference type="ChEBI" id="CHEBI:57783"/>
        <dbReference type="ChEBI" id="CHEBI:58349"/>
        <dbReference type="ChEBI" id="CHEBI:58517"/>
        <dbReference type="ChEBI" id="CHEBI:176873"/>
        <dbReference type="EC" id="1.5.1.25"/>
    </reaction>
    <physiologicalReaction direction="right-to-left" evidence="12">
        <dbReference type="Rhea" id="RHEA:12502"/>
    </physiologicalReaction>
</comment>
<sequence length="316" mass="34722">MELSDPKFYSANDVNTYLSTESERLIEVLEESFVTFSTKQAGFIQPQRMAVNITEYNSLMMKPCISLSNQIASFKILTINQLNESNFGLPVIQGVIIVFDTISGSVNAIVDAISVTDRRTAAASAVAVKHLCKESDTILAVIGTGHQGASHVQLLSAYKKFSEIRVFSRTKESCHAFAKKYNCIPCDSVENAVKDADIIVTATTSISPVLFKKWIKHGCLIIAVGAPLCNQRELDDEIMLTSQIFTDTEEGAYASAGDVILSNAKIYGELGNVINKTLNIDWNTTRVFKSNGMAVQDLVTVKLILDKDKEKKDLFS</sequence>
<accession>A0ABM4BDH6</accession>
<comment type="catalytic activity">
    <reaction evidence="5">
        <text>L-pipecolate + NAD(+) = Delta(1)-piperideine-2-carboxylate + NADH + H(+)</text>
        <dbReference type="Rhea" id="RHEA:30807"/>
        <dbReference type="ChEBI" id="CHEBI:15378"/>
        <dbReference type="ChEBI" id="CHEBI:57540"/>
        <dbReference type="ChEBI" id="CHEBI:57945"/>
        <dbReference type="ChEBI" id="CHEBI:61185"/>
        <dbReference type="ChEBI" id="CHEBI:77631"/>
        <dbReference type="EC" id="1.5.1.1"/>
    </reaction>
    <physiologicalReaction direction="right-to-left" evidence="5">
        <dbReference type="Rhea" id="RHEA:30809"/>
    </physiologicalReaction>
</comment>
<dbReference type="EC" id="1.5.1.1" evidence="16"/>
<evidence type="ECO:0000256" key="5">
    <source>
        <dbReference type="ARBA" id="ARBA00093190"/>
    </source>
</evidence>
<evidence type="ECO:0000256" key="3">
    <source>
        <dbReference type="ARBA" id="ARBA00015173"/>
    </source>
</evidence>
<evidence type="ECO:0000256" key="6">
    <source>
        <dbReference type="ARBA" id="ARBA00093197"/>
    </source>
</evidence>
<evidence type="ECO:0000313" key="19">
    <source>
        <dbReference type="RefSeq" id="XP_065647002.1"/>
    </source>
</evidence>
<gene>
    <name evidence="19" type="primary">LOC101237510</name>
</gene>
<dbReference type="RefSeq" id="XP_065647002.1">
    <property type="nucleotide sequence ID" value="XM_065790930.1"/>
</dbReference>
<evidence type="ECO:0000256" key="12">
    <source>
        <dbReference type="ARBA" id="ARBA00093263"/>
    </source>
</evidence>
<comment type="similarity">
    <text evidence="1">Belongs to the ornithine cyclodeaminase/mu-crystallin family.</text>
</comment>
<dbReference type="Pfam" id="PF02423">
    <property type="entry name" value="OCD_Mu_crystall"/>
    <property type="match status" value="1"/>
</dbReference>
<comment type="catalytic activity">
    <reaction evidence="6">
        <text>Delta(2)-thiazoline-2-carboxylate + NADPH + 2 H(+) = L-thiazolidine-2-carboxylate + NADP(+)</text>
        <dbReference type="Rhea" id="RHEA:68072"/>
        <dbReference type="ChEBI" id="CHEBI:15378"/>
        <dbReference type="ChEBI" id="CHEBI:57783"/>
        <dbReference type="ChEBI" id="CHEBI:58349"/>
        <dbReference type="ChEBI" id="CHEBI:176895"/>
        <dbReference type="ChEBI" id="CHEBI:176896"/>
    </reaction>
    <physiologicalReaction direction="left-to-right" evidence="6">
        <dbReference type="Rhea" id="RHEA:68073"/>
    </physiologicalReaction>
</comment>
<organism evidence="18 19">
    <name type="scientific">Hydra vulgaris</name>
    <name type="common">Hydra</name>
    <name type="synonym">Hydra attenuata</name>
    <dbReference type="NCBI Taxonomy" id="6087"/>
    <lineage>
        <taxon>Eukaryota</taxon>
        <taxon>Metazoa</taxon>
        <taxon>Cnidaria</taxon>
        <taxon>Hydrozoa</taxon>
        <taxon>Hydroidolina</taxon>
        <taxon>Anthoathecata</taxon>
        <taxon>Aplanulata</taxon>
        <taxon>Hydridae</taxon>
        <taxon>Hydra</taxon>
    </lineage>
</organism>
<dbReference type="InterPro" id="IPR023401">
    <property type="entry name" value="ODC_N"/>
</dbReference>
<reference evidence="19" key="2">
    <citation type="submission" date="2025-08" db="UniProtKB">
        <authorList>
            <consortium name="RefSeq"/>
        </authorList>
    </citation>
    <scope>IDENTIFICATION</scope>
</reference>
<comment type="catalytic activity">
    <reaction evidence="10">
        <text>(R)-lanthionine ketimine + NADPH + 2 H(+) = (3R,5R)-1,4-thiomorpholine-3,5-dicarboxylate + NADP(+)</text>
        <dbReference type="Rhea" id="RHEA:68040"/>
        <dbReference type="ChEBI" id="CHEBI:15378"/>
        <dbReference type="ChEBI" id="CHEBI:57783"/>
        <dbReference type="ChEBI" id="CHEBI:58349"/>
        <dbReference type="ChEBI" id="CHEBI:176891"/>
        <dbReference type="ChEBI" id="CHEBI:176892"/>
    </reaction>
    <physiologicalReaction direction="left-to-right" evidence="10">
        <dbReference type="Rhea" id="RHEA:68041"/>
    </physiologicalReaction>
</comment>
<evidence type="ECO:0000256" key="4">
    <source>
        <dbReference type="ARBA" id="ARBA00033420"/>
    </source>
</evidence>
<evidence type="ECO:0000256" key="9">
    <source>
        <dbReference type="ARBA" id="ARBA00093227"/>
    </source>
</evidence>
<reference evidence="18" key="1">
    <citation type="submission" date="2025-05" db="UniProtKB">
        <authorList>
            <consortium name="RefSeq"/>
        </authorList>
    </citation>
    <scope>NUCLEOTIDE SEQUENCE [LARGE SCALE GENOMIC DNA]</scope>
</reference>
<evidence type="ECO:0000256" key="16">
    <source>
        <dbReference type="ARBA" id="ARBA00093598"/>
    </source>
</evidence>
<dbReference type="PANTHER" id="PTHR13812:SF19">
    <property type="entry name" value="KETIMINE REDUCTASE MU-CRYSTALLIN"/>
    <property type="match status" value="1"/>
</dbReference>
<evidence type="ECO:0000256" key="15">
    <source>
        <dbReference type="ARBA" id="ARBA00093567"/>
    </source>
</evidence>
<comment type="catalytic activity">
    <reaction evidence="13">
        <text>L-proline + NAD(+) = 1-pyrroline-2-carboxylate + NADH + H(+)</text>
        <dbReference type="Rhea" id="RHEA:20321"/>
        <dbReference type="ChEBI" id="CHEBI:15378"/>
        <dbReference type="ChEBI" id="CHEBI:39785"/>
        <dbReference type="ChEBI" id="CHEBI:57540"/>
        <dbReference type="ChEBI" id="CHEBI:57945"/>
        <dbReference type="ChEBI" id="CHEBI:60039"/>
        <dbReference type="EC" id="1.5.1.1"/>
    </reaction>
    <physiologicalReaction direction="right-to-left" evidence="13">
        <dbReference type="Rhea" id="RHEA:20323"/>
    </physiologicalReaction>
</comment>
<dbReference type="SUPFAM" id="SSF51735">
    <property type="entry name" value="NAD(P)-binding Rossmann-fold domains"/>
    <property type="match status" value="1"/>
</dbReference>
<evidence type="ECO:0000256" key="7">
    <source>
        <dbReference type="ARBA" id="ARBA00093203"/>
    </source>
</evidence>
<comment type="catalytic activity">
    <reaction evidence="14">
        <text>L-pipecolate + NADP(+) = Delta(1)-piperideine-2-carboxylate + NADPH + H(+)</text>
        <dbReference type="Rhea" id="RHEA:12524"/>
        <dbReference type="ChEBI" id="CHEBI:15378"/>
        <dbReference type="ChEBI" id="CHEBI:57783"/>
        <dbReference type="ChEBI" id="CHEBI:58349"/>
        <dbReference type="ChEBI" id="CHEBI:61185"/>
        <dbReference type="ChEBI" id="CHEBI:77631"/>
        <dbReference type="EC" id="1.5.1.1"/>
    </reaction>
    <physiologicalReaction direction="right-to-left" evidence="14">
        <dbReference type="Rhea" id="RHEA:12526"/>
    </physiologicalReaction>
</comment>
<dbReference type="GeneID" id="101237510"/>
<evidence type="ECO:0000256" key="10">
    <source>
        <dbReference type="ARBA" id="ARBA00093248"/>
    </source>
</evidence>
<comment type="catalytic activity">
    <reaction evidence="7">
        <text>L-proline + NADP(+) = 1-pyrroline-2-carboxylate + NADPH + H(+)</text>
        <dbReference type="Rhea" id="RHEA:20317"/>
        <dbReference type="ChEBI" id="CHEBI:15378"/>
        <dbReference type="ChEBI" id="CHEBI:39785"/>
        <dbReference type="ChEBI" id="CHEBI:57783"/>
        <dbReference type="ChEBI" id="CHEBI:58349"/>
        <dbReference type="ChEBI" id="CHEBI:60039"/>
        <dbReference type="EC" id="1.5.1.1"/>
    </reaction>
    <physiologicalReaction direction="right-to-left" evidence="7">
        <dbReference type="Rhea" id="RHEA:20319"/>
    </physiologicalReaction>
</comment>
<evidence type="ECO:0000256" key="8">
    <source>
        <dbReference type="ARBA" id="ARBA00093226"/>
    </source>
</evidence>
<dbReference type="InterPro" id="IPR036291">
    <property type="entry name" value="NAD(P)-bd_dom_sf"/>
</dbReference>
<evidence type="ECO:0000256" key="1">
    <source>
        <dbReference type="ARBA" id="ARBA00008903"/>
    </source>
</evidence>
<proteinExistence type="inferred from homology"/>
<dbReference type="EC" id="1.5.1.25" evidence="2"/>
<comment type="catalytic activity">
    <reaction evidence="11">
        <text>(S)-cystathionine ketimine + NADH + 2 H(+) = (3R,5S)-2,3,5,6,7-pentahydro-1,4-thiazepine-3,5-dicarboxylate + NAD(+)</text>
        <dbReference type="Rhea" id="RHEA:68032"/>
        <dbReference type="ChEBI" id="CHEBI:15378"/>
        <dbReference type="ChEBI" id="CHEBI:57540"/>
        <dbReference type="ChEBI" id="CHEBI:57945"/>
        <dbReference type="ChEBI" id="CHEBI:176808"/>
        <dbReference type="ChEBI" id="CHEBI:176810"/>
    </reaction>
    <physiologicalReaction direction="left-to-right" evidence="11">
        <dbReference type="Rhea" id="RHEA:68033"/>
    </physiologicalReaction>
</comment>
<dbReference type="Gene3D" id="3.30.1780.10">
    <property type="entry name" value="ornithine cyclodeaminase, domain 1"/>
    <property type="match status" value="1"/>
</dbReference>
<evidence type="ECO:0000256" key="13">
    <source>
        <dbReference type="ARBA" id="ARBA00093264"/>
    </source>
</evidence>
<comment type="catalytic activity">
    <reaction evidence="8">
        <text>(3R)-1,4-thiomorpholine-3-carboxylate + NAD(+) = 3,4-dehydrothiomorpholine-3-carboxylate + NADH + 2 H(+)</text>
        <dbReference type="Rhea" id="RHEA:12504"/>
        <dbReference type="ChEBI" id="CHEBI:15378"/>
        <dbReference type="ChEBI" id="CHEBI:57540"/>
        <dbReference type="ChEBI" id="CHEBI:57945"/>
        <dbReference type="ChEBI" id="CHEBI:58517"/>
        <dbReference type="ChEBI" id="CHEBI:176873"/>
        <dbReference type="EC" id="1.5.1.25"/>
    </reaction>
    <physiologicalReaction direction="right-to-left" evidence="8">
        <dbReference type="Rhea" id="RHEA:12506"/>
    </physiologicalReaction>
</comment>